<accession>A0A975B9D4</accession>
<evidence type="ECO:0000313" key="2">
    <source>
        <dbReference type="EMBL" id="QTA81331.1"/>
    </source>
</evidence>
<organism evidence="2 4">
    <name type="scientific">Desulfonema limicola</name>
    <dbReference type="NCBI Taxonomy" id="45656"/>
    <lineage>
        <taxon>Bacteria</taxon>
        <taxon>Pseudomonadati</taxon>
        <taxon>Thermodesulfobacteriota</taxon>
        <taxon>Desulfobacteria</taxon>
        <taxon>Desulfobacterales</taxon>
        <taxon>Desulfococcaceae</taxon>
        <taxon>Desulfonema</taxon>
    </lineage>
</organism>
<dbReference type="EMBL" id="CP061799">
    <property type="protein sequence ID" value="QTA81331.1"/>
    <property type="molecule type" value="Genomic_DNA"/>
</dbReference>
<dbReference type="EMBL" id="CP061799">
    <property type="protein sequence ID" value="QTA78370.1"/>
    <property type="molecule type" value="Genomic_DNA"/>
</dbReference>
<evidence type="ECO:0000313" key="1">
    <source>
        <dbReference type="EMBL" id="QTA78370.1"/>
    </source>
</evidence>
<dbReference type="Proteomes" id="UP000663720">
    <property type="component" value="Chromosome"/>
</dbReference>
<reference evidence="2" key="1">
    <citation type="journal article" date="2021" name="Microb. Physiol.">
        <title>Proteogenomic Insights into the Physiology of Marine, Sulfate-Reducing, Filamentous Desulfonema limicola and Desulfonema magnum.</title>
        <authorList>
            <person name="Schnaars V."/>
            <person name="Wohlbrand L."/>
            <person name="Scheve S."/>
            <person name="Hinrichs C."/>
            <person name="Reinhardt R."/>
            <person name="Rabus R."/>
        </authorList>
    </citation>
    <scope>NUCLEOTIDE SEQUENCE</scope>
    <source>
        <strain evidence="2">5ac10</strain>
    </source>
</reference>
<evidence type="ECO:0000313" key="3">
    <source>
        <dbReference type="EMBL" id="QTA83600.1"/>
    </source>
</evidence>
<keyword evidence="4" id="KW-1185">Reference proteome</keyword>
<sequence>MTGQAGKQTFRWTVVSLQTPQAAPLLRDSLITFIFQHVPSQYVKQKIKKSNLKQKSCHFIELKT</sequence>
<proteinExistence type="predicted"/>
<gene>
    <name evidence="1" type="ORF">dnl_05920</name>
    <name evidence="2" type="ORF">dnl_36630</name>
    <name evidence="3" type="ORF">dnl_60130</name>
</gene>
<dbReference type="KEGG" id="dli:dnl_36630"/>
<name>A0A975B9D4_9BACT</name>
<dbReference type="EMBL" id="CP061799">
    <property type="protein sequence ID" value="QTA83600.1"/>
    <property type="molecule type" value="Genomic_DNA"/>
</dbReference>
<evidence type="ECO:0000313" key="4">
    <source>
        <dbReference type="Proteomes" id="UP000663720"/>
    </source>
</evidence>
<dbReference type="AlphaFoldDB" id="A0A975B9D4"/>
<protein>
    <submittedName>
        <fullName evidence="2">Uncharacterized protein</fullName>
    </submittedName>
</protein>
<dbReference type="KEGG" id="dli:dnl_60130"/>
<dbReference type="KEGG" id="dli:dnl_05920"/>